<dbReference type="EMBL" id="KZ851852">
    <property type="protein sequence ID" value="RDK42811.1"/>
    <property type="molecule type" value="Genomic_DNA"/>
</dbReference>
<protein>
    <submittedName>
        <fullName evidence="1">Uncharacterized protein</fullName>
    </submittedName>
</protein>
<proteinExistence type="predicted"/>
<dbReference type="Proteomes" id="UP000254937">
    <property type="component" value="Unassembled WGS sequence"/>
</dbReference>
<gene>
    <name evidence="1" type="ORF">M752DRAFT_162196</name>
</gene>
<evidence type="ECO:0000313" key="2">
    <source>
        <dbReference type="Proteomes" id="UP000254937"/>
    </source>
</evidence>
<keyword evidence="2" id="KW-1185">Reference proteome</keyword>
<dbReference type="AlphaFoldDB" id="A0A370PKU8"/>
<accession>A0A370PKU8</accession>
<reference evidence="1 2" key="1">
    <citation type="submission" date="2018-07" db="EMBL/GenBank/DDBJ databases">
        <title>Section-level genome sequencing of Aspergillus section Nigri to investigate inter- and intra-species variation.</title>
        <authorList>
            <consortium name="DOE Joint Genome Institute"/>
            <person name="Vesth T.C."/>
            <person name="Nybo J.L."/>
            <person name="Theobald S."/>
            <person name="Frisvad J.C."/>
            <person name="Larsen T.O."/>
            <person name="Nielsen K.F."/>
            <person name="Hoof J.B."/>
            <person name="Brandl J."/>
            <person name="Salamov A."/>
            <person name="Riley R."/>
            <person name="Gladden J.M."/>
            <person name="Phatale P."/>
            <person name="Nielsen M.T."/>
            <person name="Lyhne E.K."/>
            <person name="Kogle M.E."/>
            <person name="Strasser K."/>
            <person name="McDonnell E."/>
            <person name="Barry K."/>
            <person name="Clum A."/>
            <person name="Chen C."/>
            <person name="Nolan M."/>
            <person name="Sandor L."/>
            <person name="Kuo A."/>
            <person name="Lipzen A."/>
            <person name="Hainaut M."/>
            <person name="Drula E."/>
            <person name="Tsang A."/>
            <person name="Magnuson J.K."/>
            <person name="Henrissat B."/>
            <person name="Wiebenga A."/>
            <person name="Simmons B.A."/>
            <person name="Makela M.R."/>
            <person name="De vries R.P."/>
            <person name="Grigoriev I.V."/>
            <person name="Mortensen U.H."/>
            <person name="Baker S.E."/>
            <person name="Andersen M.R."/>
        </authorList>
    </citation>
    <scope>NUCLEOTIDE SEQUENCE [LARGE SCALE GENOMIC DNA]</scope>
    <source>
        <strain evidence="1 2">ATCC 13157</strain>
    </source>
</reference>
<sequence length="131" mass="14811">MLRRPCCWESKSATKSFILETLGPRFCSVYSSDRRPEAMSSLVLSTSIRCGFAWLDASACDTQCLVVCMLGWFLIRPHGFPLTLSGSKQQISSWYWGVLYEQAKDRRPTTTRYCCRSLGAYCFLLNGPSTP</sequence>
<name>A0A370PKU8_ASPPH</name>
<evidence type="ECO:0000313" key="1">
    <source>
        <dbReference type="EMBL" id="RDK42811.1"/>
    </source>
</evidence>
<organism evidence="1 2">
    <name type="scientific">Aspergillus phoenicis ATCC 13157</name>
    <dbReference type="NCBI Taxonomy" id="1353007"/>
    <lineage>
        <taxon>Eukaryota</taxon>
        <taxon>Fungi</taxon>
        <taxon>Dikarya</taxon>
        <taxon>Ascomycota</taxon>
        <taxon>Pezizomycotina</taxon>
        <taxon>Eurotiomycetes</taxon>
        <taxon>Eurotiomycetidae</taxon>
        <taxon>Eurotiales</taxon>
        <taxon>Aspergillaceae</taxon>
        <taxon>Aspergillus</taxon>
    </lineage>
</organism>